<organism evidence="1 2">
    <name type="scientific">Plantactinospora alkalitolerans</name>
    <dbReference type="NCBI Taxonomy" id="2789879"/>
    <lineage>
        <taxon>Bacteria</taxon>
        <taxon>Bacillati</taxon>
        <taxon>Actinomycetota</taxon>
        <taxon>Actinomycetes</taxon>
        <taxon>Micromonosporales</taxon>
        <taxon>Micromonosporaceae</taxon>
        <taxon>Plantactinospora</taxon>
    </lineage>
</organism>
<protein>
    <recommendedName>
        <fullName evidence="3">SWF or SNF family helicase</fullName>
    </recommendedName>
</protein>
<gene>
    <name evidence="1" type="ORF">I0C86_32650</name>
</gene>
<sequence>AGGPALARLRRASGRPAREFSRAVRAWEYGGHAGLAVLEESWRPPAAGLARARARLGAGWAGDELPEPQVWRNRWTFPDRRAQLRYGQDGRWYPYREAADGEWWPAGVPRNDPVEALADLLGG</sequence>
<comment type="caution">
    <text evidence="1">The sequence shown here is derived from an EMBL/GenBank/DDBJ whole genome shotgun (WGS) entry which is preliminary data.</text>
</comment>
<proteinExistence type="predicted"/>
<name>A0ABS0H5A2_9ACTN</name>
<feature type="non-terminal residue" evidence="1">
    <location>
        <position position="1"/>
    </location>
</feature>
<dbReference type="EMBL" id="JADPUN010000284">
    <property type="protein sequence ID" value="MBF9133650.1"/>
    <property type="molecule type" value="Genomic_DNA"/>
</dbReference>
<evidence type="ECO:0000313" key="1">
    <source>
        <dbReference type="EMBL" id="MBF9133650.1"/>
    </source>
</evidence>
<accession>A0ABS0H5A2</accession>
<dbReference type="Proteomes" id="UP000638560">
    <property type="component" value="Unassembled WGS sequence"/>
</dbReference>
<reference evidence="1 2" key="1">
    <citation type="submission" date="2020-11" db="EMBL/GenBank/DDBJ databases">
        <title>A novel isolate from a Black sea contaminated sediment with potential to produce alkanes: Plantactinospora alkalitolerans sp. nov.</title>
        <authorList>
            <person name="Carro L."/>
            <person name="Veyisoglu A."/>
            <person name="Guven K."/>
            <person name="Schumann P."/>
            <person name="Klenk H.-P."/>
            <person name="Sahin N."/>
        </authorList>
    </citation>
    <scope>NUCLEOTIDE SEQUENCE [LARGE SCALE GENOMIC DNA]</scope>
    <source>
        <strain evidence="1 2">S1510</strain>
    </source>
</reference>
<evidence type="ECO:0008006" key="3">
    <source>
        <dbReference type="Google" id="ProtNLM"/>
    </source>
</evidence>
<evidence type="ECO:0000313" key="2">
    <source>
        <dbReference type="Proteomes" id="UP000638560"/>
    </source>
</evidence>
<keyword evidence="2" id="KW-1185">Reference proteome</keyword>